<evidence type="ECO:0000313" key="2">
    <source>
        <dbReference type="EMBL" id="CAF4322184.1"/>
    </source>
</evidence>
<feature type="non-terminal residue" evidence="2">
    <location>
        <position position="46"/>
    </location>
</feature>
<feature type="compositionally biased region" description="Polar residues" evidence="1">
    <location>
        <begin position="29"/>
        <end position="46"/>
    </location>
</feature>
<comment type="caution">
    <text evidence="2">The sequence shown here is derived from an EMBL/GenBank/DDBJ whole genome shotgun (WGS) entry which is preliminary data.</text>
</comment>
<proteinExistence type="predicted"/>
<dbReference type="Proteomes" id="UP000663823">
    <property type="component" value="Unassembled WGS sequence"/>
</dbReference>
<feature type="region of interest" description="Disordered" evidence="1">
    <location>
        <begin position="1"/>
        <end position="46"/>
    </location>
</feature>
<protein>
    <submittedName>
        <fullName evidence="2">Uncharacterized protein</fullName>
    </submittedName>
</protein>
<accession>A0A820J6L0</accession>
<evidence type="ECO:0000313" key="3">
    <source>
        <dbReference type="Proteomes" id="UP000663823"/>
    </source>
</evidence>
<feature type="compositionally biased region" description="Polar residues" evidence="1">
    <location>
        <begin position="11"/>
        <end position="20"/>
    </location>
</feature>
<sequence length="46" mass="5459">MQKIPRCRSQFAKTSLGQMNNKRRRTQDKTNTTKLNSEITQTHPKR</sequence>
<evidence type="ECO:0000256" key="1">
    <source>
        <dbReference type="SAM" id="MobiDB-lite"/>
    </source>
</evidence>
<organism evidence="2 3">
    <name type="scientific">Rotaria sordida</name>
    <dbReference type="NCBI Taxonomy" id="392033"/>
    <lineage>
        <taxon>Eukaryota</taxon>
        <taxon>Metazoa</taxon>
        <taxon>Spiralia</taxon>
        <taxon>Gnathifera</taxon>
        <taxon>Rotifera</taxon>
        <taxon>Eurotatoria</taxon>
        <taxon>Bdelloidea</taxon>
        <taxon>Philodinida</taxon>
        <taxon>Philodinidae</taxon>
        <taxon>Rotaria</taxon>
    </lineage>
</organism>
<dbReference type="AlphaFoldDB" id="A0A820J6L0"/>
<gene>
    <name evidence="2" type="ORF">OTI717_LOCUS42690</name>
</gene>
<dbReference type="EMBL" id="CAJOAX010053902">
    <property type="protein sequence ID" value="CAF4322184.1"/>
    <property type="molecule type" value="Genomic_DNA"/>
</dbReference>
<name>A0A820J6L0_9BILA</name>
<reference evidence="2" key="1">
    <citation type="submission" date="2021-02" db="EMBL/GenBank/DDBJ databases">
        <authorList>
            <person name="Nowell W R."/>
        </authorList>
    </citation>
    <scope>NUCLEOTIDE SEQUENCE</scope>
</reference>